<keyword evidence="2" id="KW-1185">Reference proteome</keyword>
<proteinExistence type="predicted"/>
<dbReference type="InParanoid" id="A0A0H2RWN9"/>
<name>A0A0H2RWN9_9AGAM</name>
<organism evidence="1 2">
    <name type="scientific">Schizopora paradoxa</name>
    <dbReference type="NCBI Taxonomy" id="27342"/>
    <lineage>
        <taxon>Eukaryota</taxon>
        <taxon>Fungi</taxon>
        <taxon>Dikarya</taxon>
        <taxon>Basidiomycota</taxon>
        <taxon>Agaricomycotina</taxon>
        <taxon>Agaricomycetes</taxon>
        <taxon>Hymenochaetales</taxon>
        <taxon>Schizoporaceae</taxon>
        <taxon>Schizopora</taxon>
    </lineage>
</organism>
<accession>A0A0H2RWN9</accession>
<sequence>MPVPSTALELVLEEIHFRRKARLLQWQTMDRKRKQRIEKGCRVPDEDGGDLLRFGLVHSSWTPIVRHAMGRILVASDLTLRSARAALSSPTFGLWTREVYLSFSRDYDEDGAIWDSITQILARSPEIYTFSLQTASIGPYCIDDCVKKLPDLLHSLSNVHTLRLCSDINHRITDDDGVLEIAEHPSLFHALEHLPHFERLVLRSFFPCYRLVNHIDLEKHAENHHHWDKDSDSPPDPFTYTQIVAASSPLTGRVFSLAELIRSIGNTPTEMSNLYVVTAGNGMHFASFKFDSDKQQFVIDAAEIGVFSEILVRDFRPPDFPCPKWCGDLMFLCLSGDQSTFKTLSPFPSLKSLTATYSCFAGSADGVRDEMSWLLNILPSSLEVFDLRFNWEEPISYLDHPGLHDEIDDLFVKFITSRCPNLKILRLDTSGWPAHPMRPLERFIKSCEDRRVPLKILSSIARFDYCEYWEPELKYHLDLENLQVVQSFASLAKILWI</sequence>
<dbReference type="Proteomes" id="UP000053477">
    <property type="component" value="Unassembled WGS sequence"/>
</dbReference>
<dbReference type="SUPFAM" id="SSF52047">
    <property type="entry name" value="RNI-like"/>
    <property type="match status" value="1"/>
</dbReference>
<evidence type="ECO:0000313" key="2">
    <source>
        <dbReference type="Proteomes" id="UP000053477"/>
    </source>
</evidence>
<protein>
    <submittedName>
        <fullName evidence="1">Uncharacterized protein</fullName>
    </submittedName>
</protein>
<dbReference type="AlphaFoldDB" id="A0A0H2RWN9"/>
<reference evidence="1 2" key="1">
    <citation type="submission" date="2015-04" db="EMBL/GenBank/DDBJ databases">
        <title>Complete genome sequence of Schizopora paradoxa KUC8140, a cosmopolitan wood degrader in East Asia.</title>
        <authorList>
            <consortium name="DOE Joint Genome Institute"/>
            <person name="Min B."/>
            <person name="Park H."/>
            <person name="Jang Y."/>
            <person name="Kim J.-J."/>
            <person name="Kim K.H."/>
            <person name="Pangilinan J."/>
            <person name="Lipzen A."/>
            <person name="Riley R."/>
            <person name="Grigoriev I.V."/>
            <person name="Spatafora J.W."/>
            <person name="Choi I.-G."/>
        </authorList>
    </citation>
    <scope>NUCLEOTIDE SEQUENCE [LARGE SCALE GENOMIC DNA]</scope>
    <source>
        <strain evidence="1 2">KUC8140</strain>
    </source>
</reference>
<dbReference type="EMBL" id="KQ085918">
    <property type="protein sequence ID" value="KLO16264.1"/>
    <property type="molecule type" value="Genomic_DNA"/>
</dbReference>
<gene>
    <name evidence="1" type="ORF">SCHPADRAFT_220809</name>
</gene>
<evidence type="ECO:0000313" key="1">
    <source>
        <dbReference type="EMBL" id="KLO16264.1"/>
    </source>
</evidence>